<dbReference type="Proteomes" id="UP000005237">
    <property type="component" value="Unassembled WGS sequence"/>
</dbReference>
<keyword evidence="1" id="KW-0472">Membrane</keyword>
<reference evidence="3" key="1">
    <citation type="submission" date="2010-08" db="EMBL/GenBank/DDBJ databases">
        <authorList>
            <consortium name="Caenorhabditis japonica Sequencing Consortium"/>
            <person name="Wilson R.K."/>
        </authorList>
    </citation>
    <scope>NUCLEOTIDE SEQUENCE [LARGE SCALE GENOMIC DNA]</scope>
    <source>
        <strain evidence="3">DF5081</strain>
    </source>
</reference>
<organism evidence="2 3">
    <name type="scientific">Caenorhabditis japonica</name>
    <dbReference type="NCBI Taxonomy" id="281687"/>
    <lineage>
        <taxon>Eukaryota</taxon>
        <taxon>Metazoa</taxon>
        <taxon>Ecdysozoa</taxon>
        <taxon>Nematoda</taxon>
        <taxon>Chromadorea</taxon>
        <taxon>Rhabditida</taxon>
        <taxon>Rhabditina</taxon>
        <taxon>Rhabditomorpha</taxon>
        <taxon>Rhabditoidea</taxon>
        <taxon>Rhabditidae</taxon>
        <taxon>Peloderinae</taxon>
        <taxon>Caenorhabditis</taxon>
    </lineage>
</organism>
<dbReference type="OMA" id="ICKYHYE"/>
<protein>
    <submittedName>
        <fullName evidence="2">Uncharacterized protein</fullName>
    </submittedName>
</protein>
<dbReference type="EnsemblMetazoa" id="CJA18500a.1">
    <property type="protein sequence ID" value="CJA18500a.1"/>
    <property type="gene ID" value="WBGene00137704"/>
</dbReference>
<dbReference type="AlphaFoldDB" id="A0A8R1I727"/>
<keyword evidence="1" id="KW-0812">Transmembrane</keyword>
<proteinExistence type="predicted"/>
<evidence type="ECO:0000313" key="3">
    <source>
        <dbReference type="Proteomes" id="UP000005237"/>
    </source>
</evidence>
<keyword evidence="1" id="KW-1133">Transmembrane helix</keyword>
<accession>A0A8R1I727</accession>
<evidence type="ECO:0000313" key="2">
    <source>
        <dbReference type="EnsemblMetazoa" id="CJA18500a.1"/>
    </source>
</evidence>
<sequence length="133" mass="15451">MIMLTKSLALCTVFIFLSILILVLIAVFYICKYHYERIQLEQCAIRMKPEEVLKKPRRTADECEKGEEVSIEMDLDVLHYTASSLPQIMLQPEELPPEYNELESARASPLPSYDDVMYCDQLNRSFQNLLSAR</sequence>
<reference evidence="2" key="2">
    <citation type="submission" date="2022-06" db="UniProtKB">
        <authorList>
            <consortium name="EnsemblMetazoa"/>
        </authorList>
    </citation>
    <scope>IDENTIFICATION</scope>
    <source>
        <strain evidence="2">DF5081</strain>
    </source>
</reference>
<evidence type="ECO:0000256" key="1">
    <source>
        <dbReference type="SAM" id="Phobius"/>
    </source>
</evidence>
<feature type="transmembrane region" description="Helical" evidence="1">
    <location>
        <begin position="7"/>
        <end position="30"/>
    </location>
</feature>
<keyword evidence="3" id="KW-1185">Reference proteome</keyword>
<name>A0A8R1I727_CAEJA</name>